<dbReference type="CDD" id="cd05564">
    <property type="entry name" value="PTS_IIB_chitobiose_lichenan"/>
    <property type="match status" value="1"/>
</dbReference>
<feature type="domain" description="PTS EIIB type-3" evidence="8">
    <location>
        <begin position="1"/>
        <end position="105"/>
    </location>
</feature>
<evidence type="ECO:0000256" key="5">
    <source>
        <dbReference type="ARBA" id="ARBA00022683"/>
    </source>
</evidence>
<proteinExistence type="predicted"/>
<keyword evidence="3 9" id="KW-0762">Sugar transport</keyword>
<evidence type="ECO:0000256" key="1">
    <source>
        <dbReference type="ARBA" id="ARBA00022448"/>
    </source>
</evidence>
<keyword evidence="5" id="KW-0598">Phosphotransferase system</keyword>
<evidence type="ECO:0000313" key="9">
    <source>
        <dbReference type="EMBL" id="UTY40575.1"/>
    </source>
</evidence>
<dbReference type="InterPro" id="IPR003501">
    <property type="entry name" value="PTS_EIIB_2/3"/>
</dbReference>
<dbReference type="PANTHER" id="PTHR34581">
    <property type="entry name" value="PTS SYSTEM N,N'-DIACETYLCHITOBIOSE-SPECIFIC EIIB COMPONENT"/>
    <property type="match status" value="1"/>
</dbReference>
<keyword evidence="4" id="KW-0808">Transferase</keyword>
<feature type="modified residue" description="Phosphocysteine; by EIIA" evidence="7">
    <location>
        <position position="8"/>
    </location>
</feature>
<dbReference type="Pfam" id="PF02302">
    <property type="entry name" value="PTS_IIB"/>
    <property type="match status" value="1"/>
</dbReference>
<reference evidence="9" key="1">
    <citation type="submission" date="2022-07" db="EMBL/GenBank/DDBJ databases">
        <title>Faecal culturing of patients with breast cancer.</title>
        <authorList>
            <person name="Teng N.M.Y."/>
            <person name="Kiu R."/>
            <person name="Evans R."/>
            <person name="Baker D.J."/>
            <person name="Zenner C."/>
            <person name="Robinson S.D."/>
            <person name="Hall L.J."/>
        </authorList>
    </citation>
    <scope>NUCLEOTIDE SEQUENCE</scope>
    <source>
        <strain evidence="9">LH1062</strain>
    </source>
</reference>
<organism evidence="9 10">
    <name type="scientific">Allocoprobacillus halotolerans</name>
    <dbReference type="NCBI Taxonomy" id="2944914"/>
    <lineage>
        <taxon>Bacteria</taxon>
        <taxon>Bacillati</taxon>
        <taxon>Bacillota</taxon>
        <taxon>Erysipelotrichia</taxon>
        <taxon>Erysipelotrichales</taxon>
        <taxon>Erysipelotrichaceae</taxon>
        <taxon>Allocoprobacillus</taxon>
    </lineage>
</organism>
<evidence type="ECO:0000313" key="10">
    <source>
        <dbReference type="Proteomes" id="UP001060112"/>
    </source>
</evidence>
<evidence type="ECO:0000256" key="6">
    <source>
        <dbReference type="ARBA" id="ARBA00022777"/>
    </source>
</evidence>
<dbReference type="SUPFAM" id="SSF52794">
    <property type="entry name" value="PTS system IIB component-like"/>
    <property type="match status" value="1"/>
</dbReference>
<dbReference type="PROSITE" id="PS51100">
    <property type="entry name" value="PTS_EIIB_TYPE_3"/>
    <property type="match status" value="1"/>
</dbReference>
<sequence length="109" mass="12024">MIRILLACAGGMSTSLLMNKMKDEADKRGIEVSVDAVGEKTIGDHLGEFDVLLLGPQVRYVLKNVQDVVGDNAPLDVIDMRDYGTMNGAKVLDKALKMYEEFYNKKVGE</sequence>
<evidence type="ECO:0000256" key="3">
    <source>
        <dbReference type="ARBA" id="ARBA00022597"/>
    </source>
</evidence>
<protein>
    <submittedName>
        <fullName evidence="9">PTS sugar transporter subunit IIB</fullName>
    </submittedName>
</protein>
<gene>
    <name evidence="9" type="ORF">NMU03_07320</name>
</gene>
<accession>A0ABY5I9G0</accession>
<dbReference type="InterPro" id="IPR036095">
    <property type="entry name" value="PTS_EIIB-like_sf"/>
</dbReference>
<dbReference type="EMBL" id="CP101620">
    <property type="protein sequence ID" value="UTY40575.1"/>
    <property type="molecule type" value="Genomic_DNA"/>
</dbReference>
<evidence type="ECO:0000256" key="7">
    <source>
        <dbReference type="PROSITE-ProRule" id="PRU00423"/>
    </source>
</evidence>
<keyword evidence="1" id="KW-0813">Transport</keyword>
<dbReference type="InterPro" id="IPR051819">
    <property type="entry name" value="PTS_sugar-specific_EIIB"/>
</dbReference>
<evidence type="ECO:0000256" key="2">
    <source>
        <dbReference type="ARBA" id="ARBA00022553"/>
    </source>
</evidence>
<dbReference type="InterPro" id="IPR013012">
    <property type="entry name" value="PTS_EIIB_3"/>
</dbReference>
<keyword evidence="6" id="KW-0418">Kinase</keyword>
<evidence type="ECO:0000259" key="8">
    <source>
        <dbReference type="PROSITE" id="PS51100"/>
    </source>
</evidence>
<dbReference type="PANTHER" id="PTHR34581:SF2">
    <property type="entry name" value="PTS SYSTEM N,N'-DIACETYLCHITOBIOSE-SPECIFIC EIIB COMPONENT"/>
    <property type="match status" value="1"/>
</dbReference>
<keyword evidence="2" id="KW-0597">Phosphoprotein</keyword>
<keyword evidence="10" id="KW-1185">Reference proteome</keyword>
<dbReference type="Proteomes" id="UP001060112">
    <property type="component" value="Chromosome"/>
</dbReference>
<dbReference type="RefSeq" id="WP_290141998.1">
    <property type="nucleotide sequence ID" value="NZ_CP101620.1"/>
</dbReference>
<dbReference type="Gene3D" id="3.40.50.2300">
    <property type="match status" value="1"/>
</dbReference>
<evidence type="ECO:0000256" key="4">
    <source>
        <dbReference type="ARBA" id="ARBA00022679"/>
    </source>
</evidence>
<name>A0ABY5I9G0_9FIRM</name>